<evidence type="ECO:0000256" key="1">
    <source>
        <dbReference type="ARBA" id="ARBA00000032"/>
    </source>
</evidence>
<dbReference type="EC" id="3.1.3.2" evidence="3"/>
<dbReference type="Proteomes" id="UP001497644">
    <property type="component" value="Chromosome 1"/>
</dbReference>
<dbReference type="InterPro" id="IPR029033">
    <property type="entry name" value="His_PPase_superfam"/>
</dbReference>
<dbReference type="PANTHER" id="PTHR11567">
    <property type="entry name" value="ACID PHOSPHATASE-RELATED"/>
    <property type="match status" value="1"/>
</dbReference>
<evidence type="ECO:0000256" key="7">
    <source>
        <dbReference type="ARBA" id="ARBA00023180"/>
    </source>
</evidence>
<keyword evidence="6" id="KW-1015">Disulfide bond</keyword>
<evidence type="ECO:0000256" key="5">
    <source>
        <dbReference type="ARBA" id="ARBA00022801"/>
    </source>
</evidence>
<organism evidence="8 9">
    <name type="scientific">Lasius platythorax</name>
    <dbReference type="NCBI Taxonomy" id="488582"/>
    <lineage>
        <taxon>Eukaryota</taxon>
        <taxon>Metazoa</taxon>
        <taxon>Ecdysozoa</taxon>
        <taxon>Arthropoda</taxon>
        <taxon>Hexapoda</taxon>
        <taxon>Insecta</taxon>
        <taxon>Pterygota</taxon>
        <taxon>Neoptera</taxon>
        <taxon>Endopterygota</taxon>
        <taxon>Hymenoptera</taxon>
        <taxon>Apocrita</taxon>
        <taxon>Aculeata</taxon>
        <taxon>Formicoidea</taxon>
        <taxon>Formicidae</taxon>
        <taxon>Formicinae</taxon>
        <taxon>Lasius</taxon>
        <taxon>Lasius</taxon>
    </lineage>
</organism>
<dbReference type="Gene3D" id="3.40.50.1240">
    <property type="entry name" value="Phosphoglycerate mutase-like"/>
    <property type="match status" value="1"/>
</dbReference>
<evidence type="ECO:0000313" key="8">
    <source>
        <dbReference type="EMBL" id="CAL1673159.1"/>
    </source>
</evidence>
<evidence type="ECO:0000256" key="2">
    <source>
        <dbReference type="ARBA" id="ARBA00005375"/>
    </source>
</evidence>
<dbReference type="SUPFAM" id="SSF53254">
    <property type="entry name" value="Phosphoglycerate mutase-like"/>
    <property type="match status" value="1"/>
</dbReference>
<evidence type="ECO:0000256" key="3">
    <source>
        <dbReference type="ARBA" id="ARBA00012646"/>
    </source>
</evidence>
<dbReference type="Pfam" id="PF00328">
    <property type="entry name" value="His_Phos_2"/>
    <property type="match status" value="1"/>
</dbReference>
<dbReference type="EMBL" id="OZ034824">
    <property type="protein sequence ID" value="CAL1673159.1"/>
    <property type="molecule type" value="Genomic_DNA"/>
</dbReference>
<comment type="catalytic activity">
    <reaction evidence="1">
        <text>a phosphate monoester + H2O = an alcohol + phosphate</text>
        <dbReference type="Rhea" id="RHEA:15017"/>
        <dbReference type="ChEBI" id="CHEBI:15377"/>
        <dbReference type="ChEBI" id="CHEBI:30879"/>
        <dbReference type="ChEBI" id="CHEBI:43474"/>
        <dbReference type="ChEBI" id="CHEBI:67140"/>
        <dbReference type="EC" id="3.1.3.2"/>
    </reaction>
</comment>
<keyword evidence="7" id="KW-0325">Glycoprotein</keyword>
<evidence type="ECO:0000256" key="6">
    <source>
        <dbReference type="ARBA" id="ARBA00023157"/>
    </source>
</evidence>
<keyword evidence="5" id="KW-0378">Hydrolase</keyword>
<keyword evidence="4" id="KW-0732">Signal</keyword>
<dbReference type="InterPro" id="IPR050645">
    <property type="entry name" value="Histidine_acid_phosphatase"/>
</dbReference>
<name>A0AAV2N068_9HYME</name>
<dbReference type="GO" id="GO:0003993">
    <property type="term" value="F:acid phosphatase activity"/>
    <property type="evidence" value="ECO:0007669"/>
    <property type="project" value="UniProtKB-EC"/>
</dbReference>
<dbReference type="PANTHER" id="PTHR11567:SF211">
    <property type="entry name" value="PROSTATIC ACID PHOSPHATASE"/>
    <property type="match status" value="1"/>
</dbReference>
<gene>
    <name evidence="8" type="ORF">LPLAT_LOCUS113</name>
</gene>
<comment type="similarity">
    <text evidence="2">Belongs to the histidine acid phosphatase family.</text>
</comment>
<reference evidence="8 9" key="1">
    <citation type="submission" date="2024-04" db="EMBL/GenBank/DDBJ databases">
        <authorList>
            <consortium name="Molecular Ecology Group"/>
        </authorList>
    </citation>
    <scope>NUCLEOTIDE SEQUENCE [LARGE SCALE GENOMIC DNA]</scope>
</reference>
<keyword evidence="9" id="KW-1185">Reference proteome</keyword>
<sequence length="382" mass="43819">MAKLQHDLGIALILCFGLLTTLGICRLIKPEDTTLRLVSALFRHGDRTVDTENNESFPTDPYKDYNYYPDGGGQLTDAGKKRVYQLGQTLRNKYNRFLGNLYYQPNVYAHSTMVARAKMTLQLVLAALYPPADVQKWNPLLPWQPIDFTYFYDAQDILMFPILCPVYIRLYKEMQETPEIKTKVAEFADLMKEVSNHTGNNIKTTFNLFFVYNTLVAETYYGLRLPQWTQGIFPNGKLLDATLFQFDLFSYGKLKSKNGGVLLRKVINDMDGVINGTLKDRKINLFSGHDINMAALLYALNIFDYQTPKFSSSVIIELHEKGSQFFVKVLHYLGVPPKMVEKIIPGCEILCPYDKFVLLTSESTATDEEMECPEKMILRFDF</sequence>
<protein>
    <recommendedName>
        <fullName evidence="3">acid phosphatase</fullName>
        <ecNumber evidence="3">3.1.3.2</ecNumber>
    </recommendedName>
</protein>
<dbReference type="InterPro" id="IPR000560">
    <property type="entry name" value="His_Pase_clade-2"/>
</dbReference>
<proteinExistence type="inferred from homology"/>
<dbReference type="CDD" id="cd07061">
    <property type="entry name" value="HP_HAP_like"/>
    <property type="match status" value="1"/>
</dbReference>
<dbReference type="AlphaFoldDB" id="A0AAV2N068"/>
<evidence type="ECO:0000256" key="4">
    <source>
        <dbReference type="ARBA" id="ARBA00022729"/>
    </source>
</evidence>
<evidence type="ECO:0000313" key="9">
    <source>
        <dbReference type="Proteomes" id="UP001497644"/>
    </source>
</evidence>
<accession>A0AAV2N068</accession>